<gene>
    <name evidence="5" type="ORF">ACFS25_08380</name>
</gene>
<dbReference type="SUPFAM" id="SSF46689">
    <property type="entry name" value="Homeodomain-like"/>
    <property type="match status" value="1"/>
</dbReference>
<evidence type="ECO:0000313" key="6">
    <source>
        <dbReference type="Proteomes" id="UP001597512"/>
    </source>
</evidence>
<name>A0ABW6AG61_9BACT</name>
<keyword evidence="6" id="KW-1185">Reference proteome</keyword>
<dbReference type="PROSITE" id="PS01124">
    <property type="entry name" value="HTH_ARAC_FAMILY_2"/>
    <property type="match status" value="1"/>
</dbReference>
<dbReference type="Proteomes" id="UP001597512">
    <property type="component" value="Unassembled WGS sequence"/>
</dbReference>
<dbReference type="InterPro" id="IPR018060">
    <property type="entry name" value="HTH_AraC"/>
</dbReference>
<dbReference type="EMBL" id="JBHUOM010000002">
    <property type="protein sequence ID" value="MFD2933794.1"/>
    <property type="molecule type" value="Genomic_DNA"/>
</dbReference>
<dbReference type="RefSeq" id="WP_381498573.1">
    <property type="nucleotide sequence ID" value="NZ_JBHUOM010000002.1"/>
</dbReference>
<sequence>MIHAKPHRFNTISDFHHFRGLARPQHPLISLVNAEDVKLSGNRVPTAMVFDFYSIALKKNVNAKLKYGQTTYDFDDGVLTFMAPGQVLSVELEEGQELTQSGWLLFIHPDFLWGTPLAKKLKSYAFFNYAVHEALFLSNKEEAIIGSIINIIDQEYRSTIDKFSQELIASQLDALLTYAERFYERQFITRNIQSHQLLDRLEEILAAQFDSDRLIETGLPPVGDLASALHISSNYLSSLLRTLTGLNAQQHIHERLIEKAKEKLSTTNLSVSEVGYSLGFEHPQSFNKFFKAKTRLSPLKFRQSFN</sequence>
<organism evidence="5 6">
    <name type="scientific">Spirosoma flavum</name>
    <dbReference type="NCBI Taxonomy" id="2048557"/>
    <lineage>
        <taxon>Bacteria</taxon>
        <taxon>Pseudomonadati</taxon>
        <taxon>Bacteroidota</taxon>
        <taxon>Cytophagia</taxon>
        <taxon>Cytophagales</taxon>
        <taxon>Cytophagaceae</taxon>
        <taxon>Spirosoma</taxon>
    </lineage>
</organism>
<reference evidence="6" key="1">
    <citation type="journal article" date="2019" name="Int. J. Syst. Evol. Microbiol.">
        <title>The Global Catalogue of Microorganisms (GCM) 10K type strain sequencing project: providing services to taxonomists for standard genome sequencing and annotation.</title>
        <authorList>
            <consortium name="The Broad Institute Genomics Platform"/>
            <consortium name="The Broad Institute Genome Sequencing Center for Infectious Disease"/>
            <person name="Wu L."/>
            <person name="Ma J."/>
        </authorList>
    </citation>
    <scope>NUCLEOTIDE SEQUENCE [LARGE SCALE GENOMIC DNA]</scope>
    <source>
        <strain evidence="6">KCTC 52490</strain>
    </source>
</reference>
<keyword evidence="3" id="KW-0804">Transcription</keyword>
<dbReference type="Pfam" id="PF12833">
    <property type="entry name" value="HTH_18"/>
    <property type="match status" value="1"/>
</dbReference>
<evidence type="ECO:0000313" key="5">
    <source>
        <dbReference type="EMBL" id="MFD2933794.1"/>
    </source>
</evidence>
<evidence type="ECO:0000256" key="2">
    <source>
        <dbReference type="ARBA" id="ARBA00023125"/>
    </source>
</evidence>
<keyword evidence="1" id="KW-0805">Transcription regulation</keyword>
<dbReference type="Gene3D" id="1.10.10.60">
    <property type="entry name" value="Homeodomain-like"/>
    <property type="match status" value="1"/>
</dbReference>
<evidence type="ECO:0000256" key="3">
    <source>
        <dbReference type="ARBA" id="ARBA00023163"/>
    </source>
</evidence>
<proteinExistence type="predicted"/>
<accession>A0ABW6AG61</accession>
<evidence type="ECO:0000259" key="4">
    <source>
        <dbReference type="PROSITE" id="PS01124"/>
    </source>
</evidence>
<evidence type="ECO:0000256" key="1">
    <source>
        <dbReference type="ARBA" id="ARBA00023015"/>
    </source>
</evidence>
<dbReference type="PANTHER" id="PTHR43280:SF32">
    <property type="entry name" value="TRANSCRIPTIONAL REGULATORY PROTEIN"/>
    <property type="match status" value="1"/>
</dbReference>
<keyword evidence="2" id="KW-0238">DNA-binding</keyword>
<protein>
    <submittedName>
        <fullName evidence="5">Helix-turn-helix domain-containing protein</fullName>
    </submittedName>
</protein>
<dbReference type="PANTHER" id="PTHR43280">
    <property type="entry name" value="ARAC-FAMILY TRANSCRIPTIONAL REGULATOR"/>
    <property type="match status" value="1"/>
</dbReference>
<dbReference type="InterPro" id="IPR009057">
    <property type="entry name" value="Homeodomain-like_sf"/>
</dbReference>
<feature type="domain" description="HTH araC/xylS-type" evidence="4">
    <location>
        <begin position="199"/>
        <end position="304"/>
    </location>
</feature>
<dbReference type="SMART" id="SM00342">
    <property type="entry name" value="HTH_ARAC"/>
    <property type="match status" value="1"/>
</dbReference>
<comment type="caution">
    <text evidence="5">The sequence shown here is derived from an EMBL/GenBank/DDBJ whole genome shotgun (WGS) entry which is preliminary data.</text>
</comment>